<gene>
    <name evidence="1" type="ORF">DKG74_07120</name>
</gene>
<reference evidence="1 2" key="1">
    <citation type="submission" date="2018-05" db="EMBL/GenBank/DDBJ databases">
        <title>Zavarzinia sp. HR-AS.</title>
        <authorList>
            <person name="Lee Y."/>
            <person name="Jeon C.O."/>
        </authorList>
    </citation>
    <scope>NUCLEOTIDE SEQUENCE [LARGE SCALE GENOMIC DNA]</scope>
    <source>
        <strain evidence="1 2">HR-AS</strain>
    </source>
</reference>
<dbReference type="Pfam" id="PF05521">
    <property type="entry name" value="Phage_HCP"/>
    <property type="match status" value="1"/>
</dbReference>
<evidence type="ECO:0000313" key="2">
    <source>
        <dbReference type="Proteomes" id="UP000245461"/>
    </source>
</evidence>
<dbReference type="OrthoDB" id="7997871at2"/>
<dbReference type="AlphaFoldDB" id="A0A317EBX1"/>
<dbReference type="Gene3D" id="2.40.10.270">
    <property type="entry name" value="Bacteriophage SPP1 head-tail adaptor protein"/>
    <property type="match status" value="1"/>
</dbReference>
<sequence>MTGAGDLVRRVAFDARDVLDDGFGNGVETWQQRLVCRAGFTFLRGGESVIAARLEGRQPIVVRVRASSSTRQIGADWRMRDLRAGAWAADAGGAYWAGPVYAVRSVIPSPDRQWLDIMVESGVAA</sequence>
<dbReference type="InterPro" id="IPR038666">
    <property type="entry name" value="SSP1_head-tail_sf"/>
</dbReference>
<dbReference type="InterPro" id="IPR008767">
    <property type="entry name" value="Phage_SPP1_head-tail_adaptor"/>
</dbReference>
<dbReference type="Proteomes" id="UP000245461">
    <property type="component" value="Unassembled WGS sequence"/>
</dbReference>
<evidence type="ECO:0000313" key="1">
    <source>
        <dbReference type="EMBL" id="PWR24568.1"/>
    </source>
</evidence>
<keyword evidence="2" id="KW-1185">Reference proteome</keyword>
<dbReference type="EMBL" id="QGLE01000003">
    <property type="protein sequence ID" value="PWR24568.1"/>
    <property type="molecule type" value="Genomic_DNA"/>
</dbReference>
<protein>
    <submittedName>
        <fullName evidence="1">Head-tail adaptor protein</fullName>
    </submittedName>
</protein>
<dbReference type="RefSeq" id="WP_109904126.1">
    <property type="nucleotide sequence ID" value="NZ_QGLE01000003.1"/>
</dbReference>
<proteinExistence type="predicted"/>
<organism evidence="1 2">
    <name type="scientific">Zavarzinia aquatilis</name>
    <dbReference type="NCBI Taxonomy" id="2211142"/>
    <lineage>
        <taxon>Bacteria</taxon>
        <taxon>Pseudomonadati</taxon>
        <taxon>Pseudomonadota</taxon>
        <taxon>Alphaproteobacteria</taxon>
        <taxon>Rhodospirillales</taxon>
        <taxon>Zavarziniaceae</taxon>
        <taxon>Zavarzinia</taxon>
    </lineage>
</organism>
<comment type="caution">
    <text evidence="1">The sequence shown here is derived from an EMBL/GenBank/DDBJ whole genome shotgun (WGS) entry which is preliminary data.</text>
</comment>
<accession>A0A317EBX1</accession>
<name>A0A317EBX1_9PROT</name>